<proteinExistence type="predicted"/>
<sequence length="426" mass="46284">MDLPDDSNTLPHDNQAYVLISVVIPVVSIATLSVALRIYTRTCLLKQVGADDYLALLSLLLAIATGISECINTTHGLGKHSWDLQTPGEVVAYFKNFYVNITLYNVGLLVVKLTFLTQYYRVLVLKRFQTVCIVAMITVGAWGLSQIFVGLLICTPVAGFWDTTVDAKCVPVPLQWYINAGGNIVTDIIVFVLPLPVLVHLKLPRVQRLSLVGIFSFGFFTCAISVIRIKFLGQGGDFSYENVEASIWSITELCSGITCVCLPTLRPFVSQFIPKLAGTLHRSSIGYLRHSPSPGADVGEGRKHTRQGSKESNAGAIGNEDRLRRPDAPFDADVRTSGDTSDGITGLHSARGSPSGGYYAPLASPDPTYTPARVRSGPSMHISWMRPGVTTTISTGTKEAGRSHEDPSIIHITHDITMQEIPPSKL</sequence>
<evidence type="ECO:0000313" key="2">
    <source>
        <dbReference type="Proteomes" id="UP001153332"/>
    </source>
</evidence>
<comment type="caution">
    <text evidence="1">The sequence shown here is derived from an EMBL/GenBank/DDBJ whole genome shotgun (WGS) entry which is preliminary data.</text>
</comment>
<organism evidence="1 2">
    <name type="scientific">Lasiodiplodia mahajangana</name>
    <dbReference type="NCBI Taxonomy" id="1108764"/>
    <lineage>
        <taxon>Eukaryota</taxon>
        <taxon>Fungi</taxon>
        <taxon>Dikarya</taxon>
        <taxon>Ascomycota</taxon>
        <taxon>Pezizomycotina</taxon>
        <taxon>Dothideomycetes</taxon>
        <taxon>Dothideomycetes incertae sedis</taxon>
        <taxon>Botryosphaeriales</taxon>
        <taxon>Botryosphaeriaceae</taxon>
        <taxon>Lasiodiplodia</taxon>
    </lineage>
</organism>
<evidence type="ECO:0000313" key="1">
    <source>
        <dbReference type="EMBL" id="KAJ8127381.1"/>
    </source>
</evidence>
<protein>
    <submittedName>
        <fullName evidence="1">Uncharacterized protein</fullName>
    </submittedName>
</protein>
<keyword evidence="2" id="KW-1185">Reference proteome</keyword>
<accession>A0ACC2JIY0</accession>
<reference evidence="1" key="1">
    <citation type="submission" date="2022-12" db="EMBL/GenBank/DDBJ databases">
        <title>Genome Sequence of Lasiodiplodia mahajangana.</title>
        <authorList>
            <person name="Buettner E."/>
        </authorList>
    </citation>
    <scope>NUCLEOTIDE SEQUENCE</scope>
    <source>
        <strain evidence="1">VT137</strain>
    </source>
</reference>
<name>A0ACC2JIY0_9PEZI</name>
<dbReference type="EMBL" id="JAPUUL010001447">
    <property type="protein sequence ID" value="KAJ8127381.1"/>
    <property type="molecule type" value="Genomic_DNA"/>
</dbReference>
<gene>
    <name evidence="1" type="ORF">O1611_g6256</name>
</gene>
<dbReference type="Proteomes" id="UP001153332">
    <property type="component" value="Unassembled WGS sequence"/>
</dbReference>